<accession>A0AAD3T3U6</accession>
<reference evidence="3" key="1">
    <citation type="submission" date="2023-05" db="EMBL/GenBank/DDBJ databases">
        <title>Nepenthes gracilis genome sequencing.</title>
        <authorList>
            <person name="Fukushima K."/>
        </authorList>
    </citation>
    <scope>NUCLEOTIDE SEQUENCE</scope>
    <source>
        <strain evidence="3">SING2019-196</strain>
    </source>
</reference>
<gene>
    <name evidence="3" type="ORF">Nepgr_024946</name>
</gene>
<dbReference type="InterPro" id="IPR047365">
    <property type="entry name" value="Tudor_AtPTM-like"/>
</dbReference>
<proteinExistence type="predicted"/>
<dbReference type="Proteomes" id="UP001279734">
    <property type="component" value="Unassembled WGS sequence"/>
</dbReference>
<evidence type="ECO:0000313" key="3">
    <source>
        <dbReference type="EMBL" id="GMH23103.1"/>
    </source>
</evidence>
<organism evidence="3 4">
    <name type="scientific">Nepenthes gracilis</name>
    <name type="common">Slender pitcher plant</name>
    <dbReference type="NCBI Taxonomy" id="150966"/>
    <lineage>
        <taxon>Eukaryota</taxon>
        <taxon>Viridiplantae</taxon>
        <taxon>Streptophyta</taxon>
        <taxon>Embryophyta</taxon>
        <taxon>Tracheophyta</taxon>
        <taxon>Spermatophyta</taxon>
        <taxon>Magnoliopsida</taxon>
        <taxon>eudicotyledons</taxon>
        <taxon>Gunneridae</taxon>
        <taxon>Pentapetalae</taxon>
        <taxon>Caryophyllales</taxon>
        <taxon>Nepenthaceae</taxon>
        <taxon>Nepenthes</taxon>
    </lineage>
</organism>
<dbReference type="EMBL" id="BSYO01000025">
    <property type="protein sequence ID" value="GMH23103.1"/>
    <property type="molecule type" value="Genomic_DNA"/>
</dbReference>
<dbReference type="AlphaFoldDB" id="A0AAD3T3U6"/>
<comment type="caution">
    <text evidence="3">The sequence shown here is derived from an EMBL/GenBank/DDBJ whole genome shotgun (WGS) entry which is preliminary data.</text>
</comment>
<feature type="compositionally biased region" description="Basic and acidic residues" evidence="1">
    <location>
        <begin position="218"/>
        <end position="227"/>
    </location>
</feature>
<dbReference type="PANTHER" id="PTHR37384">
    <property type="entry name" value="OS01G0835600 PROTEIN"/>
    <property type="match status" value="1"/>
</dbReference>
<protein>
    <recommendedName>
        <fullName evidence="2">PTM/DIR17-like Tudor domain-containing protein</fullName>
    </recommendedName>
</protein>
<feature type="region of interest" description="Disordered" evidence="1">
    <location>
        <begin position="210"/>
        <end position="241"/>
    </location>
</feature>
<dbReference type="CDD" id="cd20401">
    <property type="entry name" value="Tudor_AtPTM-like"/>
    <property type="match status" value="1"/>
</dbReference>
<evidence type="ECO:0000313" key="4">
    <source>
        <dbReference type="Proteomes" id="UP001279734"/>
    </source>
</evidence>
<keyword evidence="4" id="KW-1185">Reference proteome</keyword>
<dbReference type="Gene3D" id="2.30.30.140">
    <property type="match status" value="1"/>
</dbReference>
<evidence type="ECO:0000256" key="1">
    <source>
        <dbReference type="SAM" id="MobiDB-lite"/>
    </source>
</evidence>
<sequence length="241" mass="27280">MPTPLLNYTCSGPNTVVGRGKPIVTFSPHSIALFREVDSSEAFFVRANCRIRHVRLVYRTNDLIDPPQVFEEYHWRWKTRTKEKIQCLLTAGVYELPGEPAVVINGVPDVSLSGDGDNAIQTRAETPRNEAFGEWLEGREVRKDFGGKCFSGTVTDYDSESGWFHVVYEDGDSEDLEWQELEEVLQPMDITVPLRTLALKLIRKGQKLGHGYGKKARRPGDPADESRRGRRRSRTESEAAL</sequence>
<dbReference type="Pfam" id="PF21743">
    <property type="entry name" value="PTM_DIR17_Tudor"/>
    <property type="match status" value="1"/>
</dbReference>
<name>A0AAD3T3U6_NEPGR</name>
<dbReference type="PANTHER" id="PTHR37384:SF1">
    <property type="entry name" value="OS01G0835600 PROTEIN"/>
    <property type="match status" value="1"/>
</dbReference>
<feature type="domain" description="PTM/DIR17-like Tudor" evidence="2">
    <location>
        <begin position="138"/>
        <end position="185"/>
    </location>
</feature>
<evidence type="ECO:0000259" key="2">
    <source>
        <dbReference type="Pfam" id="PF21743"/>
    </source>
</evidence>